<gene>
    <name evidence="2" type="ORF">DS843_26620</name>
</gene>
<proteinExistence type="predicted"/>
<feature type="transmembrane region" description="Helical" evidence="1">
    <location>
        <begin position="89"/>
        <end position="107"/>
    </location>
</feature>
<keyword evidence="3" id="KW-1185">Reference proteome</keyword>
<dbReference type="EMBL" id="QOKW01000032">
    <property type="protein sequence ID" value="KAA0676644.1"/>
    <property type="molecule type" value="Genomic_DNA"/>
</dbReference>
<accession>A0A9W7KPE2</accession>
<dbReference type="AlphaFoldDB" id="A0A9W7KPE2"/>
<evidence type="ECO:0000313" key="2">
    <source>
        <dbReference type="EMBL" id="KAA0676644.1"/>
    </source>
</evidence>
<keyword evidence="1" id="KW-0472">Membrane</keyword>
<feature type="transmembrane region" description="Helical" evidence="1">
    <location>
        <begin position="50"/>
        <end position="77"/>
    </location>
</feature>
<dbReference type="Proteomes" id="UP000480854">
    <property type="component" value="Unassembled WGS sequence"/>
</dbReference>
<dbReference type="RefSeq" id="WP_149471863.1">
    <property type="nucleotide sequence ID" value="NZ_QOKW01000032.1"/>
</dbReference>
<comment type="caution">
    <text evidence="2">The sequence shown here is derived from an EMBL/GenBank/DDBJ whole genome shotgun (WGS) entry which is preliminary data.</text>
</comment>
<protein>
    <submittedName>
        <fullName evidence="2">Uncharacterized protein</fullName>
    </submittedName>
</protein>
<feature type="transmembrane region" description="Helical" evidence="1">
    <location>
        <begin position="12"/>
        <end position="30"/>
    </location>
</feature>
<sequence>MEKTAFTATFTGMMSAFLIWAVHFAAVYGINGLICARNLEGVDWYGQPAAVVLVLGATGIALLLAAGVLAAALWGAAPGRRASEDPRRFIRFFTALAAAGALLAILWNGLPALQVPACG</sequence>
<evidence type="ECO:0000313" key="3">
    <source>
        <dbReference type="Proteomes" id="UP000480854"/>
    </source>
</evidence>
<name>A0A9W7KPE2_9PROT</name>
<organism evidence="2 3">
    <name type="scientific">Roseomonas genomospecies 6</name>
    <dbReference type="NCBI Taxonomy" id="214106"/>
    <lineage>
        <taxon>Bacteria</taxon>
        <taxon>Pseudomonadati</taxon>
        <taxon>Pseudomonadota</taxon>
        <taxon>Alphaproteobacteria</taxon>
        <taxon>Acetobacterales</taxon>
        <taxon>Roseomonadaceae</taxon>
        <taxon>Roseomonas</taxon>
    </lineage>
</organism>
<keyword evidence="1" id="KW-1133">Transmembrane helix</keyword>
<reference evidence="2 3" key="1">
    <citation type="submission" date="2018-07" db="EMBL/GenBank/DDBJ databases">
        <title>Genome sequence of Azospirillum sp. ATCC 49961.</title>
        <authorList>
            <person name="Sant'Anna F.H."/>
            <person name="Baldani J.I."/>
            <person name="Zilli J.E."/>
            <person name="Reis V.M."/>
            <person name="Hartmann A."/>
            <person name="Cruz L."/>
            <person name="de Souza E.M."/>
            <person name="de Oliveira Pedrosa F."/>
            <person name="Passaglia L.M.P."/>
        </authorList>
    </citation>
    <scope>NUCLEOTIDE SEQUENCE [LARGE SCALE GENOMIC DNA]</scope>
    <source>
        <strain evidence="2 3">ATCC 49961</strain>
    </source>
</reference>
<evidence type="ECO:0000256" key="1">
    <source>
        <dbReference type="SAM" id="Phobius"/>
    </source>
</evidence>
<dbReference type="OrthoDB" id="278870at2"/>
<keyword evidence="1" id="KW-0812">Transmembrane</keyword>